<evidence type="ECO:0000313" key="3">
    <source>
        <dbReference type="Proteomes" id="UP000617979"/>
    </source>
</evidence>
<name>A0ABQ1H2V6_9BACL</name>
<keyword evidence="1" id="KW-1133">Transmembrane helix</keyword>
<keyword evidence="1" id="KW-0812">Transmembrane</keyword>
<comment type="caution">
    <text evidence="2">The sequence shown here is derived from an EMBL/GenBank/DDBJ whole genome shotgun (WGS) entry which is preliminary data.</text>
</comment>
<keyword evidence="3" id="KW-1185">Reference proteome</keyword>
<sequence length="77" mass="8543">MLRAIFVWVLMIFVIMVVGSILLDQFPSLVPVWDEMMVQTKKLYEMSLEKFGPTGTGLLIIGIVVLVGTSASMGKRP</sequence>
<evidence type="ECO:0000313" key="2">
    <source>
        <dbReference type="EMBL" id="GGA56302.1"/>
    </source>
</evidence>
<organism evidence="2 3">
    <name type="scientific">Kroppenstedtia guangzhouensis</name>
    <dbReference type="NCBI Taxonomy" id="1274356"/>
    <lineage>
        <taxon>Bacteria</taxon>
        <taxon>Bacillati</taxon>
        <taxon>Bacillota</taxon>
        <taxon>Bacilli</taxon>
        <taxon>Bacillales</taxon>
        <taxon>Thermoactinomycetaceae</taxon>
        <taxon>Kroppenstedtia</taxon>
    </lineage>
</organism>
<protein>
    <submittedName>
        <fullName evidence="2">Uncharacterized protein</fullName>
    </submittedName>
</protein>
<dbReference type="EMBL" id="BMEX01000020">
    <property type="protein sequence ID" value="GGA56302.1"/>
    <property type="molecule type" value="Genomic_DNA"/>
</dbReference>
<dbReference type="Proteomes" id="UP000617979">
    <property type="component" value="Unassembled WGS sequence"/>
</dbReference>
<feature type="transmembrane region" description="Helical" evidence="1">
    <location>
        <begin position="5"/>
        <end position="23"/>
    </location>
</feature>
<gene>
    <name evidence="2" type="ORF">GCM10007416_31900</name>
</gene>
<accession>A0ABQ1H2V6</accession>
<keyword evidence="1" id="KW-0472">Membrane</keyword>
<proteinExistence type="predicted"/>
<evidence type="ECO:0000256" key="1">
    <source>
        <dbReference type="SAM" id="Phobius"/>
    </source>
</evidence>
<reference evidence="3" key="1">
    <citation type="journal article" date="2019" name="Int. J. Syst. Evol. Microbiol.">
        <title>The Global Catalogue of Microorganisms (GCM) 10K type strain sequencing project: providing services to taxonomists for standard genome sequencing and annotation.</title>
        <authorList>
            <consortium name="The Broad Institute Genomics Platform"/>
            <consortium name="The Broad Institute Genome Sequencing Center for Infectious Disease"/>
            <person name="Wu L."/>
            <person name="Ma J."/>
        </authorList>
    </citation>
    <scope>NUCLEOTIDE SEQUENCE [LARGE SCALE GENOMIC DNA]</scope>
    <source>
        <strain evidence="3">CGMCC 1.12404</strain>
    </source>
</reference>
<feature type="transmembrane region" description="Helical" evidence="1">
    <location>
        <begin position="51"/>
        <end position="71"/>
    </location>
</feature>